<dbReference type="Proteomes" id="UP000231878">
    <property type="component" value="Unassembled WGS sequence"/>
</dbReference>
<accession>A0AAX0U506</accession>
<organism evidence="2 3">
    <name type="scientific">Burkholderia pseudomallei</name>
    <name type="common">Pseudomonas pseudomallei</name>
    <dbReference type="NCBI Taxonomy" id="28450"/>
    <lineage>
        <taxon>Bacteria</taxon>
        <taxon>Pseudomonadati</taxon>
        <taxon>Pseudomonadota</taxon>
        <taxon>Betaproteobacteria</taxon>
        <taxon>Burkholderiales</taxon>
        <taxon>Burkholderiaceae</taxon>
        <taxon>Burkholderia</taxon>
        <taxon>pseudomallei group</taxon>
    </lineage>
</organism>
<evidence type="ECO:0000256" key="1">
    <source>
        <dbReference type="SAM" id="MobiDB-lite"/>
    </source>
</evidence>
<feature type="compositionally biased region" description="Low complexity" evidence="1">
    <location>
        <begin position="20"/>
        <end position="30"/>
    </location>
</feature>
<dbReference type="EMBL" id="PHRB01000031">
    <property type="protein sequence ID" value="PJO63561.1"/>
    <property type="molecule type" value="Genomic_DNA"/>
</dbReference>
<feature type="compositionally biased region" description="Basic residues" evidence="1">
    <location>
        <begin position="50"/>
        <end position="61"/>
    </location>
</feature>
<name>A0AAX0U506_BURPE</name>
<dbReference type="AlphaFoldDB" id="A0AAX0U506"/>
<feature type="region of interest" description="Disordered" evidence="1">
    <location>
        <begin position="1"/>
        <end position="81"/>
    </location>
</feature>
<evidence type="ECO:0000313" key="2">
    <source>
        <dbReference type="EMBL" id="PJO63561.1"/>
    </source>
</evidence>
<reference evidence="2 3" key="1">
    <citation type="submission" date="2017-11" db="EMBL/GenBank/DDBJ databases">
        <title>Molecular characterization of Burkholderia pseudomallei and closely related isolates from Vietnam.</title>
        <authorList>
            <person name="Ustinov D.V."/>
            <person name="Antonov A.S."/>
            <person name="Avdusheva E.F."/>
            <person name="Shpak I.M."/>
            <person name="Zakharova I.B."/>
            <person name="Thi L.A."/>
            <person name="Teteryatnikova N."/>
            <person name="Lopasteyskaya Y.A."/>
            <person name="Kuzyutina J.A."/>
            <person name="Ngo T.N."/>
            <person name="Victorov D.V."/>
        </authorList>
    </citation>
    <scope>NUCLEOTIDE SEQUENCE [LARGE SCALE GENOMIC DNA]</scope>
    <source>
        <strain evidence="2 3">V1512</strain>
    </source>
</reference>
<proteinExistence type="predicted"/>
<sequence length="153" mass="16532">MRRFGGARGSRNGHDRPAARGRSPAAAGHAAGKRRTARRSGLSGVCLKRAAGRTRHTRPARRATSQSTDRAAAIRRVKSSRTQACRPAAFRHVAADATDAAVIAFFACRLSASSLCVPPSSYWRLTLALRSSLFALRSSLFALRSSLFALRRQ</sequence>
<evidence type="ECO:0000313" key="3">
    <source>
        <dbReference type="Proteomes" id="UP000231878"/>
    </source>
</evidence>
<comment type="caution">
    <text evidence="2">The sequence shown here is derived from an EMBL/GenBank/DDBJ whole genome shotgun (WGS) entry which is preliminary data.</text>
</comment>
<protein>
    <submittedName>
        <fullName evidence="2">Uncharacterized protein</fullName>
    </submittedName>
</protein>
<gene>
    <name evidence="2" type="ORF">CWD88_25680</name>
</gene>